<keyword evidence="10" id="KW-0720">Serine protease</keyword>
<dbReference type="Gene3D" id="2.30.42.10">
    <property type="match status" value="2"/>
</dbReference>
<comment type="function">
    <text evidence="2">Might be efficient in the degradation of transiently denatured and unfolded proteins which accumulate in the periplasm following stress conditions.</text>
</comment>
<gene>
    <name evidence="15" type="ORF">A9404_05350</name>
</gene>
<dbReference type="SUPFAM" id="SSF50156">
    <property type="entry name" value="PDZ domain-like"/>
    <property type="match status" value="2"/>
</dbReference>
<comment type="subcellular location">
    <subcellularLocation>
        <location evidence="3">Periplasm</location>
    </subcellularLocation>
</comment>
<name>A0A191ZKA4_9GAMM</name>
<keyword evidence="9" id="KW-0378">Hydrolase</keyword>
<dbReference type="InterPro" id="IPR009003">
    <property type="entry name" value="Peptidase_S1_PA"/>
</dbReference>
<keyword evidence="7" id="KW-0645">Protease</keyword>
<evidence type="ECO:0000256" key="4">
    <source>
        <dbReference type="ARBA" id="ARBA00010541"/>
    </source>
</evidence>
<evidence type="ECO:0000256" key="6">
    <source>
        <dbReference type="ARBA" id="ARBA00013958"/>
    </source>
</evidence>
<dbReference type="PROSITE" id="PS50106">
    <property type="entry name" value="PDZ"/>
    <property type="match status" value="2"/>
</dbReference>
<dbReference type="EMBL" id="CP016027">
    <property type="protein sequence ID" value="ANJ68300.1"/>
    <property type="molecule type" value="Genomic_DNA"/>
</dbReference>
<feature type="domain" description="PDZ" evidence="14">
    <location>
        <begin position="383"/>
        <end position="446"/>
    </location>
</feature>
<evidence type="ECO:0000256" key="12">
    <source>
        <dbReference type="ARBA" id="ARBA00032850"/>
    </source>
</evidence>
<dbReference type="STRING" id="1860122.A9404_05350"/>
<evidence type="ECO:0000256" key="2">
    <source>
        <dbReference type="ARBA" id="ARBA00002610"/>
    </source>
</evidence>
<dbReference type="PRINTS" id="PR00834">
    <property type="entry name" value="PROTEASES2C"/>
</dbReference>
<dbReference type="Proteomes" id="UP000078596">
    <property type="component" value="Chromosome"/>
</dbReference>
<evidence type="ECO:0000256" key="5">
    <source>
        <dbReference type="ARBA" id="ARBA00013035"/>
    </source>
</evidence>
<evidence type="ECO:0000256" key="13">
    <source>
        <dbReference type="SAM" id="MobiDB-lite"/>
    </source>
</evidence>
<dbReference type="SMART" id="SM00228">
    <property type="entry name" value="PDZ"/>
    <property type="match status" value="2"/>
</dbReference>
<evidence type="ECO:0000256" key="7">
    <source>
        <dbReference type="ARBA" id="ARBA00022670"/>
    </source>
</evidence>
<keyword evidence="8" id="KW-0574">Periplasm</keyword>
<dbReference type="EC" id="3.4.21.107" evidence="5"/>
<dbReference type="PANTHER" id="PTHR22939:SF130">
    <property type="entry name" value="PERIPLASMIC SERINE ENDOPROTEASE DEGP-LIKE-RELATED"/>
    <property type="match status" value="1"/>
</dbReference>
<dbReference type="KEGG" id="haz:A9404_05350"/>
<evidence type="ECO:0000256" key="11">
    <source>
        <dbReference type="ARBA" id="ARBA00023016"/>
    </source>
</evidence>
<evidence type="ECO:0000259" key="14">
    <source>
        <dbReference type="PROSITE" id="PS50106"/>
    </source>
</evidence>
<feature type="domain" description="PDZ" evidence="14">
    <location>
        <begin position="273"/>
        <end position="350"/>
    </location>
</feature>
<feature type="region of interest" description="Disordered" evidence="13">
    <location>
        <begin position="85"/>
        <end position="108"/>
    </location>
</feature>
<dbReference type="GO" id="GO:0042597">
    <property type="term" value="C:periplasmic space"/>
    <property type="evidence" value="ECO:0007669"/>
    <property type="project" value="UniProtKB-SubCell"/>
</dbReference>
<comment type="catalytic activity">
    <reaction evidence="1">
        <text>Acts on substrates that are at least partially unfolded. The cleavage site P1 residue is normally between a pair of hydrophobic residues, such as Val-|-Val.</text>
        <dbReference type="EC" id="3.4.21.107"/>
    </reaction>
</comment>
<evidence type="ECO:0000256" key="3">
    <source>
        <dbReference type="ARBA" id="ARBA00004418"/>
    </source>
</evidence>
<comment type="similarity">
    <text evidence="4">Belongs to the peptidase S1C family.</text>
</comment>
<dbReference type="InterPro" id="IPR001478">
    <property type="entry name" value="PDZ"/>
</dbReference>
<evidence type="ECO:0000256" key="8">
    <source>
        <dbReference type="ARBA" id="ARBA00022764"/>
    </source>
</evidence>
<dbReference type="Gene3D" id="2.40.10.120">
    <property type="match status" value="1"/>
</dbReference>
<proteinExistence type="inferred from homology"/>
<dbReference type="PANTHER" id="PTHR22939">
    <property type="entry name" value="SERINE PROTEASE FAMILY S1C HTRA-RELATED"/>
    <property type="match status" value="1"/>
</dbReference>
<dbReference type="InterPro" id="IPR036034">
    <property type="entry name" value="PDZ_sf"/>
</dbReference>
<dbReference type="Pfam" id="PF13180">
    <property type="entry name" value="PDZ_2"/>
    <property type="match status" value="2"/>
</dbReference>
<evidence type="ECO:0000256" key="10">
    <source>
        <dbReference type="ARBA" id="ARBA00022825"/>
    </source>
</evidence>
<evidence type="ECO:0000313" key="16">
    <source>
        <dbReference type="Proteomes" id="UP000078596"/>
    </source>
</evidence>
<dbReference type="InterPro" id="IPR001940">
    <property type="entry name" value="Peptidase_S1C"/>
</dbReference>
<dbReference type="SUPFAM" id="SSF50494">
    <property type="entry name" value="Trypsin-like serine proteases"/>
    <property type="match status" value="1"/>
</dbReference>
<dbReference type="GO" id="GO:0006508">
    <property type="term" value="P:proteolysis"/>
    <property type="evidence" value="ECO:0007669"/>
    <property type="project" value="UniProtKB-KW"/>
</dbReference>
<dbReference type="CDD" id="cd10839">
    <property type="entry name" value="cpPDZ1_DegP-like"/>
    <property type="match status" value="1"/>
</dbReference>
<keyword evidence="16" id="KW-1185">Reference proteome</keyword>
<reference evidence="15 16" key="1">
    <citation type="submission" date="2016-06" db="EMBL/GenBank/DDBJ databases">
        <title>Insight into the functional genes involving in sulfur oxidation in Pearl River water.</title>
        <authorList>
            <person name="Luo J."/>
            <person name="Tan X."/>
            <person name="Lin W."/>
        </authorList>
    </citation>
    <scope>NUCLEOTIDE SEQUENCE [LARGE SCALE GENOMIC DNA]</scope>
    <source>
        <strain evidence="15 16">LS2</strain>
    </source>
</reference>
<evidence type="ECO:0000256" key="9">
    <source>
        <dbReference type="ARBA" id="ARBA00022801"/>
    </source>
</evidence>
<keyword evidence="11" id="KW-0346">Stress response</keyword>
<dbReference type="Pfam" id="PF13365">
    <property type="entry name" value="Trypsin_2"/>
    <property type="match status" value="1"/>
</dbReference>
<protein>
    <recommendedName>
        <fullName evidence="6">Probable periplasmic serine endoprotease DegP-like</fullName>
        <ecNumber evidence="5">3.4.21.107</ecNumber>
    </recommendedName>
    <alternativeName>
        <fullName evidence="12">Protease Do</fullName>
    </alternativeName>
</protein>
<sequence length="477" mass="50055">MLALLVPLTGLVVGCNEQAPTAQVRGLPDFSALVAANNDSVVNVRAIVPLPAMSDDAQSDKAPSKDDKNLDEFFRQFFGFNGQTPPADGGSGQTAPPAPPKPESSSGSGFVLSSDGYILTNEHVVDGASEVFVRLLDGREFRAKVRGIDVPGDIALLKIDAKGLRPVKLGNSDLVKPGQWAVAIGSPFGFDHSVTAGVISAKGRSLPDEADQRYVPFLQTDVAINPGSSGGPLFNVNGAVVGINSQIFTESGGYNGLSFAIPINYAMQVVDQLKRFGKVERGFLGVQIQSVDRAMASALGLDRPTGALITGFIAASPAEKSDLQPGDVILSANGEPITESSDLPQVIGVLPPDSDVKLRVLTQGKQHTVVVRLGTLPTDAPAQVQSMKSHDLIINDYGLLLTEEAHQIRIKAVAPNGPAAKAGLSAQDILLTFNQRPLDSLAAAEAAFNAARKDAPNAVLIRRGDQQHFLALSAQPD</sequence>
<organism evidence="15 16">
    <name type="scientific">Halothiobacillus diazotrophicus</name>
    <dbReference type="NCBI Taxonomy" id="1860122"/>
    <lineage>
        <taxon>Bacteria</taxon>
        <taxon>Pseudomonadati</taxon>
        <taxon>Pseudomonadota</taxon>
        <taxon>Gammaproteobacteria</taxon>
        <taxon>Chromatiales</taxon>
        <taxon>Halothiobacillaceae</taxon>
        <taxon>Halothiobacillus</taxon>
    </lineage>
</organism>
<evidence type="ECO:0000313" key="15">
    <source>
        <dbReference type="EMBL" id="ANJ68300.1"/>
    </source>
</evidence>
<dbReference type="GO" id="GO:0004252">
    <property type="term" value="F:serine-type endopeptidase activity"/>
    <property type="evidence" value="ECO:0007669"/>
    <property type="project" value="InterPro"/>
</dbReference>
<evidence type="ECO:0000256" key="1">
    <source>
        <dbReference type="ARBA" id="ARBA00001772"/>
    </source>
</evidence>
<dbReference type="AlphaFoldDB" id="A0A191ZKA4"/>
<accession>A0A191ZKA4</accession>